<dbReference type="Gene3D" id="3.40.50.2300">
    <property type="match status" value="2"/>
</dbReference>
<dbReference type="SMART" id="SM00382">
    <property type="entry name" value="AAA"/>
    <property type="match status" value="1"/>
</dbReference>
<dbReference type="GO" id="GO:0005524">
    <property type="term" value="F:ATP binding"/>
    <property type="evidence" value="ECO:0007669"/>
    <property type="project" value="UniProtKB-KW"/>
</dbReference>
<accession>A0A1I7XWC0</accession>
<keyword evidence="7" id="KW-0547">Nucleotide-binding</keyword>
<evidence type="ECO:0000256" key="1">
    <source>
        <dbReference type="ARBA" id="ARBA00004651"/>
    </source>
</evidence>
<proteinExistence type="inferred from homology"/>
<feature type="transmembrane region" description="Helical" evidence="12">
    <location>
        <begin position="725"/>
        <end position="742"/>
    </location>
</feature>
<reference evidence="15" key="1">
    <citation type="submission" date="2016-11" db="UniProtKB">
        <authorList>
            <consortium name="WormBaseParasite"/>
        </authorList>
    </citation>
    <scope>IDENTIFICATION</scope>
</reference>
<feature type="transmembrane region" description="Helical" evidence="12">
    <location>
        <begin position="480"/>
        <end position="499"/>
    </location>
</feature>
<dbReference type="PANTHER" id="PTHR43820">
    <property type="entry name" value="HIGH-AFFINITY BRANCHED-CHAIN AMINO ACID TRANSPORT ATP-BINDING PROTEIN LIVF"/>
    <property type="match status" value="1"/>
</dbReference>
<dbReference type="Proteomes" id="UP000095287">
    <property type="component" value="Unplaced"/>
</dbReference>
<dbReference type="Gene3D" id="3.40.50.300">
    <property type="entry name" value="P-loop containing nucleotide triphosphate hydrolases"/>
    <property type="match status" value="2"/>
</dbReference>
<dbReference type="InterPro" id="IPR052156">
    <property type="entry name" value="BCAA_Transport_ATP-bd_LivF"/>
</dbReference>
<keyword evidence="4" id="KW-1003">Cell membrane</keyword>
<comment type="similarity">
    <text evidence="2">Belongs to the ABC transporter superfamily.</text>
</comment>
<dbReference type="SUPFAM" id="SSF56801">
    <property type="entry name" value="Acetyl-CoA synthetase-like"/>
    <property type="match status" value="1"/>
</dbReference>
<keyword evidence="9" id="KW-0029">Amino-acid transport</keyword>
<evidence type="ECO:0000256" key="11">
    <source>
        <dbReference type="ARBA" id="ARBA00023136"/>
    </source>
</evidence>
<dbReference type="GO" id="GO:0005886">
    <property type="term" value="C:plasma membrane"/>
    <property type="evidence" value="ECO:0007669"/>
    <property type="project" value="UniProtKB-SubCell"/>
</dbReference>
<dbReference type="InterPro" id="IPR001851">
    <property type="entry name" value="ABC_transp_permease"/>
</dbReference>
<comment type="subcellular location">
    <subcellularLocation>
        <location evidence="1">Cell membrane</location>
        <topology evidence="1">Multi-pass membrane protein</topology>
    </subcellularLocation>
</comment>
<evidence type="ECO:0000313" key="15">
    <source>
        <dbReference type="WBParaSite" id="L893_g10254.t1"/>
    </source>
</evidence>
<keyword evidence="5 12" id="KW-0812">Transmembrane</keyword>
<organism evidence="14 15">
    <name type="scientific">Steinernema glaseri</name>
    <dbReference type="NCBI Taxonomy" id="37863"/>
    <lineage>
        <taxon>Eukaryota</taxon>
        <taxon>Metazoa</taxon>
        <taxon>Ecdysozoa</taxon>
        <taxon>Nematoda</taxon>
        <taxon>Chromadorea</taxon>
        <taxon>Rhabditida</taxon>
        <taxon>Tylenchina</taxon>
        <taxon>Panagrolaimomorpha</taxon>
        <taxon>Strongyloidoidea</taxon>
        <taxon>Steinernematidae</taxon>
        <taxon>Steinernema</taxon>
    </lineage>
</organism>
<feature type="transmembrane region" description="Helical" evidence="12">
    <location>
        <begin position="851"/>
        <end position="871"/>
    </location>
</feature>
<feature type="transmembrane region" description="Helical" evidence="12">
    <location>
        <begin position="449"/>
        <end position="468"/>
    </location>
</feature>
<evidence type="ECO:0000256" key="8">
    <source>
        <dbReference type="ARBA" id="ARBA00022840"/>
    </source>
</evidence>
<evidence type="ECO:0000256" key="4">
    <source>
        <dbReference type="ARBA" id="ARBA00022475"/>
    </source>
</evidence>
<protein>
    <submittedName>
        <fullName evidence="15">Peripla_BP_6 domain-containing protein</fullName>
    </submittedName>
</protein>
<dbReference type="InterPro" id="IPR000709">
    <property type="entry name" value="Leu_Ile_Val-bd"/>
</dbReference>
<evidence type="ECO:0000256" key="3">
    <source>
        <dbReference type="ARBA" id="ARBA00022448"/>
    </source>
</evidence>
<evidence type="ECO:0000256" key="6">
    <source>
        <dbReference type="ARBA" id="ARBA00022729"/>
    </source>
</evidence>
<dbReference type="GO" id="GO:0015807">
    <property type="term" value="P:L-amino acid transport"/>
    <property type="evidence" value="ECO:0007669"/>
    <property type="project" value="TreeGrafter"/>
</dbReference>
<dbReference type="GO" id="GO:0015658">
    <property type="term" value="F:branched-chain amino acid transmembrane transporter activity"/>
    <property type="evidence" value="ECO:0007669"/>
    <property type="project" value="InterPro"/>
</dbReference>
<feature type="transmembrane region" description="Helical" evidence="12">
    <location>
        <begin position="774"/>
        <end position="794"/>
    </location>
</feature>
<dbReference type="InterPro" id="IPR045851">
    <property type="entry name" value="AMP-bd_C_sf"/>
</dbReference>
<feature type="transmembrane region" description="Helical" evidence="12">
    <location>
        <begin position="387"/>
        <end position="414"/>
    </location>
</feature>
<dbReference type="Pfam" id="PF00005">
    <property type="entry name" value="ABC_tran"/>
    <property type="match status" value="1"/>
</dbReference>
<dbReference type="Pfam" id="PF00501">
    <property type="entry name" value="AMP-binding"/>
    <property type="match status" value="2"/>
</dbReference>
<feature type="domain" description="ABC transporter" evidence="13">
    <location>
        <begin position="659"/>
        <end position="1025"/>
    </location>
</feature>
<dbReference type="CDD" id="cd06582">
    <property type="entry name" value="TM_PBP1_LivH_like"/>
    <property type="match status" value="1"/>
</dbReference>
<dbReference type="SUPFAM" id="SSF53822">
    <property type="entry name" value="Periplasmic binding protein-like I"/>
    <property type="match status" value="1"/>
</dbReference>
<evidence type="ECO:0000259" key="13">
    <source>
        <dbReference type="PROSITE" id="PS50893"/>
    </source>
</evidence>
<feature type="transmembrane region" description="Helical" evidence="12">
    <location>
        <begin position="426"/>
        <end position="443"/>
    </location>
</feature>
<keyword evidence="6" id="KW-0732">Signal</keyword>
<dbReference type="InterPro" id="IPR043428">
    <property type="entry name" value="LivM-like"/>
</dbReference>
<evidence type="ECO:0000256" key="7">
    <source>
        <dbReference type="ARBA" id="ARBA00022741"/>
    </source>
</evidence>
<feature type="transmembrane region" description="Helical" evidence="12">
    <location>
        <begin position="648"/>
        <end position="673"/>
    </location>
</feature>
<dbReference type="CDD" id="cd06581">
    <property type="entry name" value="TM_PBP1_LivM_like"/>
    <property type="match status" value="1"/>
</dbReference>
<dbReference type="Gene3D" id="3.30.300.30">
    <property type="match status" value="1"/>
</dbReference>
<dbReference type="Pfam" id="PF12399">
    <property type="entry name" value="BCA_ABC_TP_C"/>
    <property type="match status" value="1"/>
</dbReference>
<keyword evidence="14" id="KW-1185">Reference proteome</keyword>
<keyword evidence="11 12" id="KW-0472">Membrane</keyword>
<dbReference type="Gene3D" id="3.40.50.12780">
    <property type="entry name" value="N-terminal domain of ligase-like"/>
    <property type="match status" value="1"/>
</dbReference>
<dbReference type="InterPro" id="IPR027417">
    <property type="entry name" value="P-loop_NTPase"/>
</dbReference>
<dbReference type="PROSITE" id="PS50893">
    <property type="entry name" value="ABC_TRANSPORTER_2"/>
    <property type="match status" value="2"/>
</dbReference>
<evidence type="ECO:0000256" key="12">
    <source>
        <dbReference type="SAM" id="Phobius"/>
    </source>
</evidence>
<keyword evidence="3" id="KW-0813">Transport</keyword>
<dbReference type="InterPro" id="IPR003593">
    <property type="entry name" value="AAA+_ATPase"/>
</dbReference>
<evidence type="ECO:0000256" key="5">
    <source>
        <dbReference type="ARBA" id="ARBA00022692"/>
    </source>
</evidence>
<evidence type="ECO:0000313" key="14">
    <source>
        <dbReference type="Proteomes" id="UP000095287"/>
    </source>
</evidence>
<feature type="transmembrane region" description="Helical" evidence="12">
    <location>
        <begin position="570"/>
        <end position="592"/>
    </location>
</feature>
<feature type="transmembrane region" description="Helical" evidence="12">
    <location>
        <begin position="524"/>
        <end position="541"/>
    </location>
</feature>
<dbReference type="InterPro" id="IPR032823">
    <property type="entry name" value="BCA_ABC_TP_C"/>
</dbReference>
<keyword evidence="10 12" id="KW-1133">Transmembrane helix</keyword>
<dbReference type="InterPro" id="IPR003439">
    <property type="entry name" value="ABC_transporter-like_ATP-bd"/>
</dbReference>
<dbReference type="WBParaSite" id="L893_g10254.t1">
    <property type="protein sequence ID" value="L893_g10254.t1"/>
    <property type="gene ID" value="L893_g10254"/>
</dbReference>
<evidence type="ECO:0000256" key="10">
    <source>
        <dbReference type="ARBA" id="ARBA00022989"/>
    </source>
</evidence>
<dbReference type="GO" id="GO:0016887">
    <property type="term" value="F:ATP hydrolysis activity"/>
    <property type="evidence" value="ECO:0007669"/>
    <property type="project" value="InterPro"/>
</dbReference>
<dbReference type="InterPro" id="IPR042099">
    <property type="entry name" value="ANL_N_sf"/>
</dbReference>
<evidence type="ECO:0000256" key="9">
    <source>
        <dbReference type="ARBA" id="ARBA00022970"/>
    </source>
</evidence>
<keyword evidence="8" id="KW-0067">ATP-binding</keyword>
<dbReference type="InterPro" id="IPR028081">
    <property type="entry name" value="Leu-bd"/>
</dbReference>
<sequence length="1760" mass="191362">MVAALGAQAQTLKLGVVGGMTGPGAPWGLAIDGGVKIAVDEINQAGGLEVGDKKYKVEVLTYDDHYKAADAVTATNRLIDQDEVKYIIGPIGSASVMAMKPITERNKVIMLSNSYSTEVLDANTQYMFRVLPTQYEYNRQLIGWLKQERPELKRLAILSPNDATGWSTQKIQTAAYKDAGYDVAETKFFERSQNDFRTLLTSILAKNVDFIELDTVPPGPAGIVIRQAREMGFKGQFTKFGGNNVAETVKSAGADNAEGTLVYLSADPSSEPYQKLSQAYAKVHSNSMDDFVFYFYDATRLLFKAINEAGTVDDTDAVRARIEANSSFDGIQGAIVWGGKDVYGVNHQIATPAYLGVIEGGKAKVINNTHSATAVECTLIRLAIMQIAMQIAIIALMSTFVYALVALGFTLVFGILRVVNFAHGEFYMLGAYAMYVFYGQFGWPYLPSIAAAAVLVGFLGLLAERGLFRRFVGDEMGGMIMSLALAITLQAGISLLFSVDEQSVRRPVEGAWQIGQAFFAKDQLLIVGMSVLALAAFYFLIERTRIGMTIRAVAQDREVARLQGVSSWKIMAFTFALSCGLAGLSGALMAPVYTVHPYMGEAVVVKAFIIVVLGGLGSLPGAVVAALILSVTEAVASTFYNATVATMLSFLIVMAVLLVKPSALAVITGPIFMRIKGVHFALLTFALGEAVVLCFIEFHELFGGNNGFGQIPSLQASLPIPEGRYGVYLVTVSFALVVYFVLRALYRREWGMVADSLHQNEQLVRSGGLNVLRFRVSVFVLSALIAGWTGSLYAHYQGYISPDSFGFWTAVNAVIMNVLGGVGALAGAVVGAAILIPLPELLRDLQQYQRLIYGLTLILLLLFMPQGHTVFENLYRAALFRQFPSPWSLFNPWGVRRGREEAARQAEQALALIGLESVANEQADSLAYGLQKILGVGMALTAMPRLLLMDEPAAGLNPVETVAMADLIERIHASGIDVVVVEHDMGLVMRLCQKLVVLVNGRLLAEGPTAQVRQDPRVIEAYLGADLDKEPGLEPAVEVRAAQNGTGHSASVSTAGQGAAKVSKPAPMLEIKDLSVSYGAVRALDKVSFAVEEASVCAVIGANGAGKSTLMKAISGLVPVAGGEILLEGQPIQNLNAERRVNLGIALSPEGRRLFPELTVRENLLMGAYLRRDQVDITVDLERIYGYFPRLLEREQSQGRHLSGGEQQMCAIGRALMSRPRLLLLDEPSLGLAPAVTLEVARAIRQISQDGTTIVLVEQNARLALKLSKHAVAMFNAERYPDKVAVSDERQALSFAQFCARARALSAYLKGLGVQPGDRVAIMTPNSIDYLALLHATAVGGFSLVPVNTRYGAAELRYLLDDAQPTVCIVDPAYRPLREQIEFEGGLNSAVQWLEHLPESLPDHRADDPVQHRFGRVGDEDVAIIMYTSEFKALSLPGAQFVQTAAAPLGQWRQDLIRTVFPNAEFSWGFGMTESCVTTIKNRYTQEILEHPGSIGYLWRHVQYRLVDADGKVLPDQRGPGEMQVRGPTVFKGYWRQPELTAQVLDADGWLHTGDLIRVDDEGFAYFMGRSKDMIKTGGENVAALEVENCLASHTDVREAAAFGLPHDTQTHLYCGFPAPVLFGQSAEVPSSTKVCLMLTSLSLFDPAVLAAWAKRARADDFVRQHSVLADVCVALRNTDTGEHIWLAVSEQDVQAGTGPREVPFWLEGDSAAFADLAQGFPFNRLVRQHRLVVGGDLRACVQNWMLLYALTRLTGELEV</sequence>
<dbReference type="PANTHER" id="PTHR43820:SF4">
    <property type="entry name" value="HIGH-AFFINITY BRANCHED-CHAIN AMINO ACID TRANSPORT ATP-BINDING PROTEIN LIVF"/>
    <property type="match status" value="1"/>
</dbReference>
<dbReference type="PRINTS" id="PR00337">
    <property type="entry name" value="LEUILEVALBP"/>
</dbReference>
<dbReference type="Pfam" id="PF13458">
    <property type="entry name" value="Peripla_BP_6"/>
    <property type="match status" value="1"/>
</dbReference>
<dbReference type="InterPro" id="IPR028082">
    <property type="entry name" value="Peripla_BP_I"/>
</dbReference>
<feature type="transmembrane region" description="Helical" evidence="12">
    <location>
        <begin position="814"/>
        <end position="839"/>
    </location>
</feature>
<evidence type="ECO:0000256" key="2">
    <source>
        <dbReference type="ARBA" id="ARBA00005417"/>
    </source>
</evidence>
<name>A0A1I7XWC0_9BILA</name>
<dbReference type="Gene3D" id="3.40.50.980">
    <property type="match status" value="1"/>
</dbReference>
<dbReference type="CDD" id="cd03224">
    <property type="entry name" value="ABC_TM1139_LivF_branched"/>
    <property type="match status" value="1"/>
</dbReference>
<dbReference type="SUPFAM" id="SSF52540">
    <property type="entry name" value="P-loop containing nucleoside triphosphate hydrolases"/>
    <property type="match status" value="2"/>
</dbReference>
<dbReference type="Pfam" id="PF02653">
    <property type="entry name" value="BPD_transp_2"/>
    <property type="match status" value="1"/>
</dbReference>
<dbReference type="CDD" id="cd06336">
    <property type="entry name" value="PBP1_ABC_ligand_binding-like"/>
    <property type="match status" value="1"/>
</dbReference>
<feature type="domain" description="ABC transporter" evidence="13">
    <location>
        <begin position="1069"/>
        <end position="1301"/>
    </location>
</feature>
<dbReference type="InterPro" id="IPR000873">
    <property type="entry name" value="AMP-dep_synth/lig_dom"/>
</dbReference>